<evidence type="ECO:0000313" key="9">
    <source>
        <dbReference type="EMBL" id="KKC39888.1"/>
    </source>
</evidence>
<sequence length="346" mass="37691">MTQFPFGNSVMAQAIRDFDWSQTNLGSPNHWPESLRTLVGLLVESEFPKALMWGADLITFHNDAFLKILGEKPGALGRPFSEVWSEAWDSIGPIAVRAFEGEATYIEDFPLQINRSGVPEEAYFTFCYSPVRDYSGAVVGIMDTVVETTRTVLAKKNDAVLKRELAHRVKNIIAVTSAVVNSTLRTSLSLEDARSSVSRRIEALGRAQGLMEGGLNGITVTGVIRDTLTPIAEDWSRISLTGPDLVLAPQQNMALSLALYELGTNALKYGALSSEKGTVGLSWSASQNGGFSFEWVERGGPEVSPPKRLGFGSRLTGRIVPAYFNGEGKVDYQASGVRFSLNGRCM</sequence>
<dbReference type="SUPFAM" id="SSF55785">
    <property type="entry name" value="PYP-like sensor domain (PAS domain)"/>
    <property type="match status" value="1"/>
</dbReference>
<evidence type="ECO:0000256" key="6">
    <source>
        <dbReference type="ARBA" id="ARBA00022777"/>
    </source>
</evidence>
<evidence type="ECO:0000313" key="10">
    <source>
        <dbReference type="Proteomes" id="UP000033411"/>
    </source>
</evidence>
<evidence type="ECO:0000256" key="1">
    <source>
        <dbReference type="ARBA" id="ARBA00000085"/>
    </source>
</evidence>
<keyword evidence="4" id="KW-0808">Transferase</keyword>
<proteinExistence type="predicted"/>
<dbReference type="InterPro" id="IPR035965">
    <property type="entry name" value="PAS-like_dom_sf"/>
</dbReference>
<feature type="domain" description="Signal transduction histidine kinase HWE region" evidence="8">
    <location>
        <begin position="164"/>
        <end position="244"/>
    </location>
</feature>
<keyword evidence="5" id="KW-0547">Nucleotide-binding</keyword>
<dbReference type="Proteomes" id="UP000033411">
    <property type="component" value="Unassembled WGS sequence"/>
</dbReference>
<dbReference type="AlphaFoldDB" id="A0A0F5QGP9"/>
<dbReference type="GO" id="GO:0005524">
    <property type="term" value="F:ATP binding"/>
    <property type="evidence" value="ECO:0007669"/>
    <property type="project" value="UniProtKB-KW"/>
</dbReference>
<reference evidence="9 10" key="1">
    <citation type="submission" date="2015-03" db="EMBL/GenBank/DDBJ databases">
        <authorList>
            <person name="Lepp D."/>
            <person name="Hassan Y.I."/>
            <person name="Li X.-Z."/>
            <person name="Zhou T."/>
        </authorList>
    </citation>
    <scope>NUCLEOTIDE SEQUENCE [LARGE SCALE GENOMIC DNA]</scope>
    <source>
        <strain evidence="9 10">E84</strain>
    </source>
</reference>
<gene>
    <name evidence="9" type="ORF">WH87_04625</name>
</gene>
<dbReference type="InterPro" id="IPR011102">
    <property type="entry name" value="Sig_transdc_His_kinase_HWE"/>
</dbReference>
<keyword evidence="3" id="KW-0597">Phosphoprotein</keyword>
<dbReference type="PANTHER" id="PTHR41523:SF7">
    <property type="entry name" value="HISTIDINE KINASE"/>
    <property type="match status" value="1"/>
</dbReference>
<dbReference type="PANTHER" id="PTHR41523">
    <property type="entry name" value="TWO-COMPONENT SYSTEM SENSOR PROTEIN"/>
    <property type="match status" value="1"/>
</dbReference>
<dbReference type="GO" id="GO:0004673">
    <property type="term" value="F:protein histidine kinase activity"/>
    <property type="evidence" value="ECO:0007669"/>
    <property type="project" value="UniProtKB-EC"/>
</dbReference>
<dbReference type="Pfam" id="PF07536">
    <property type="entry name" value="HWE_HK"/>
    <property type="match status" value="1"/>
</dbReference>
<name>A0A0F5QGP9_9HYPH</name>
<keyword evidence="6" id="KW-0418">Kinase</keyword>
<evidence type="ECO:0000256" key="3">
    <source>
        <dbReference type="ARBA" id="ARBA00022553"/>
    </source>
</evidence>
<accession>A0A0F5QGP9</accession>
<dbReference type="RefSeq" id="WP_046138286.1">
    <property type="nucleotide sequence ID" value="NZ_LANJ01000011.1"/>
</dbReference>
<evidence type="ECO:0000256" key="5">
    <source>
        <dbReference type="ARBA" id="ARBA00022741"/>
    </source>
</evidence>
<evidence type="ECO:0000256" key="7">
    <source>
        <dbReference type="ARBA" id="ARBA00022840"/>
    </source>
</evidence>
<protein>
    <recommendedName>
        <fullName evidence="2">histidine kinase</fullName>
        <ecNumber evidence="2">2.7.13.3</ecNumber>
    </recommendedName>
</protein>
<organism evidence="9 10">
    <name type="scientific">Devosia epidermidihirudinis</name>
    <dbReference type="NCBI Taxonomy" id="1293439"/>
    <lineage>
        <taxon>Bacteria</taxon>
        <taxon>Pseudomonadati</taxon>
        <taxon>Pseudomonadota</taxon>
        <taxon>Alphaproteobacteria</taxon>
        <taxon>Hyphomicrobiales</taxon>
        <taxon>Devosiaceae</taxon>
        <taxon>Devosia</taxon>
    </lineage>
</organism>
<evidence type="ECO:0000259" key="8">
    <source>
        <dbReference type="SMART" id="SM00911"/>
    </source>
</evidence>
<dbReference type="EMBL" id="LANJ01000011">
    <property type="protein sequence ID" value="KKC39888.1"/>
    <property type="molecule type" value="Genomic_DNA"/>
</dbReference>
<comment type="catalytic activity">
    <reaction evidence="1">
        <text>ATP + protein L-histidine = ADP + protein N-phospho-L-histidine.</text>
        <dbReference type="EC" id="2.7.13.3"/>
    </reaction>
</comment>
<comment type="caution">
    <text evidence="9">The sequence shown here is derived from an EMBL/GenBank/DDBJ whole genome shotgun (WGS) entry which is preliminary data.</text>
</comment>
<evidence type="ECO:0000256" key="4">
    <source>
        <dbReference type="ARBA" id="ARBA00022679"/>
    </source>
</evidence>
<dbReference type="Gene3D" id="3.30.450.20">
    <property type="entry name" value="PAS domain"/>
    <property type="match status" value="1"/>
</dbReference>
<evidence type="ECO:0000256" key="2">
    <source>
        <dbReference type="ARBA" id="ARBA00012438"/>
    </source>
</evidence>
<dbReference type="STRING" id="1293439.WH87_04625"/>
<keyword evidence="10" id="KW-1185">Reference proteome</keyword>
<dbReference type="EC" id="2.7.13.3" evidence="2"/>
<dbReference type="SMART" id="SM00911">
    <property type="entry name" value="HWE_HK"/>
    <property type="match status" value="1"/>
</dbReference>
<dbReference type="PATRIC" id="fig|1293439.3.peg.487"/>
<keyword evidence="7" id="KW-0067">ATP-binding</keyword>